<protein>
    <submittedName>
        <fullName evidence="1">Uncharacterized protein</fullName>
    </submittedName>
</protein>
<dbReference type="PANTHER" id="PTHR24414:SF199">
    <property type="entry name" value="F-BOX_KELCH-REPEAT PROTEIN SKIP6-LIKE"/>
    <property type="match status" value="1"/>
</dbReference>
<dbReference type="Proteomes" id="UP000594261">
    <property type="component" value="Chromosome 2"/>
</dbReference>
<dbReference type="RefSeq" id="XP_030953702.1">
    <property type="nucleotide sequence ID" value="XM_031097842.1"/>
</dbReference>
<evidence type="ECO:0000313" key="2">
    <source>
        <dbReference type="Proteomes" id="UP000594261"/>
    </source>
</evidence>
<dbReference type="InterPro" id="IPR015915">
    <property type="entry name" value="Kelch-typ_b-propeller"/>
</dbReference>
<dbReference type="SUPFAM" id="SSF117281">
    <property type="entry name" value="Kelch motif"/>
    <property type="match status" value="1"/>
</dbReference>
<organism evidence="1 2">
    <name type="scientific">Quercus lobata</name>
    <name type="common">Valley oak</name>
    <dbReference type="NCBI Taxonomy" id="97700"/>
    <lineage>
        <taxon>Eukaryota</taxon>
        <taxon>Viridiplantae</taxon>
        <taxon>Streptophyta</taxon>
        <taxon>Embryophyta</taxon>
        <taxon>Tracheophyta</taxon>
        <taxon>Spermatophyta</taxon>
        <taxon>Magnoliopsida</taxon>
        <taxon>eudicotyledons</taxon>
        <taxon>Gunneridae</taxon>
        <taxon>Pentapetalae</taxon>
        <taxon>rosids</taxon>
        <taxon>fabids</taxon>
        <taxon>Fagales</taxon>
        <taxon>Fagaceae</taxon>
        <taxon>Quercus</taxon>
    </lineage>
</organism>
<gene>
    <name evidence="1" type="primary">LOC115976524</name>
</gene>
<evidence type="ECO:0000313" key="1">
    <source>
        <dbReference type="EnsemblPlants" id="QL02p073240:mrna"/>
    </source>
</evidence>
<dbReference type="RefSeq" id="XP_030953707.1">
    <property type="nucleotide sequence ID" value="XM_031097847.1"/>
</dbReference>
<dbReference type="InParanoid" id="A0A7N2KZ15"/>
<dbReference type="EnsemblPlants" id="QL02p073240:mrna">
    <property type="protein sequence ID" value="QL02p073240:mrna"/>
    <property type="gene ID" value="QL02p073240"/>
</dbReference>
<dbReference type="RefSeq" id="XP_030953706.1">
    <property type="nucleotide sequence ID" value="XM_031097846.1"/>
</dbReference>
<dbReference type="InterPro" id="IPR006652">
    <property type="entry name" value="Kelch_1"/>
</dbReference>
<sequence length="426" mass="48139">MSAAAKFSEKGQSLALTSQSSTSSSSTEMTKTVCFRAICKSHQSYWFAVNISFEAEEELESKRKGRDPDEEDLMARFCGRRHHHFDGVTYGKFPTLEHDIQPYSTAKLSHRSSWALLGSKLYCVGGSLHELNKSKKKKSDYSRLVRVFDFNFPHNGWNKNLSLMISRREMPGLAVLDGKLYVFGGTGWCNKKSPWAEVYDPSVDKWEALPQPPPYIIDTIEDTPSFVVALHNLKKIVLDEYLFDVITSSWEILKEDCRDCCDRAVNQQPVAVQDTIYWWSDRYGSDGYESLGGCPYIYAYDFSEMKLFQGPLKGLEHDTVISDSRSNLLHMGGECFCLLWCHGLTKTQYHCTQLQVSKQGQGVLNARVLSCQSFLAPGKTSLFQAQMLGISLHEDNRQDEASASLEVVSNNGRKLQDVTNHQAILV</sequence>
<keyword evidence="2" id="KW-1185">Reference proteome</keyword>
<accession>A0A7N2KZ15</accession>
<reference evidence="2" key="1">
    <citation type="journal article" date="2016" name="G3 (Bethesda)">
        <title>First Draft Assembly and Annotation of the Genome of a California Endemic Oak Quercus lobata Nee (Fagaceae).</title>
        <authorList>
            <person name="Sork V.L."/>
            <person name="Fitz-Gibbon S.T."/>
            <person name="Puiu D."/>
            <person name="Crepeau M."/>
            <person name="Gugger P.F."/>
            <person name="Sherman R."/>
            <person name="Stevens K."/>
            <person name="Langley C.H."/>
            <person name="Pellegrini M."/>
            <person name="Salzberg S.L."/>
        </authorList>
    </citation>
    <scope>NUCLEOTIDE SEQUENCE [LARGE SCALE GENOMIC DNA]</scope>
    <source>
        <strain evidence="2">cv. SW786</strain>
    </source>
</reference>
<dbReference type="RefSeq" id="XP_030953704.1">
    <property type="nucleotide sequence ID" value="XM_031097844.1"/>
</dbReference>
<dbReference type="RefSeq" id="XP_030953703.1">
    <property type="nucleotide sequence ID" value="XM_031097843.1"/>
</dbReference>
<dbReference type="Gene3D" id="2.120.10.80">
    <property type="entry name" value="Kelch-type beta propeller"/>
    <property type="match status" value="1"/>
</dbReference>
<dbReference type="RefSeq" id="XP_030953708.1">
    <property type="nucleotide sequence ID" value="XM_031097848.1"/>
</dbReference>
<dbReference type="KEGG" id="qlo:115976524"/>
<dbReference type="RefSeq" id="XP_030953705.1">
    <property type="nucleotide sequence ID" value="XM_031097845.1"/>
</dbReference>
<dbReference type="Gramene" id="QL02p073240:mrna">
    <property type="protein sequence ID" value="QL02p073240:mrna"/>
    <property type="gene ID" value="QL02p073240"/>
</dbReference>
<proteinExistence type="predicted"/>
<name>A0A7N2KZ15_QUELO</name>
<dbReference type="PANTHER" id="PTHR24414">
    <property type="entry name" value="F-BOX/KELCH-REPEAT PROTEIN SKIP4"/>
    <property type="match status" value="1"/>
</dbReference>
<dbReference type="GeneID" id="115976524"/>
<dbReference type="Pfam" id="PF01344">
    <property type="entry name" value="Kelch_1"/>
    <property type="match status" value="1"/>
</dbReference>
<reference evidence="1" key="2">
    <citation type="submission" date="2021-01" db="UniProtKB">
        <authorList>
            <consortium name="EnsemblPlants"/>
        </authorList>
    </citation>
    <scope>IDENTIFICATION</scope>
</reference>
<dbReference type="OrthoDB" id="1540751at2759"/>
<dbReference type="InterPro" id="IPR050354">
    <property type="entry name" value="F-box/kelch-repeat_ARATH"/>
</dbReference>
<dbReference type="AlphaFoldDB" id="A0A7N2KZ15"/>